<accession>A0A5J4UKA9</accession>
<dbReference type="AlphaFoldDB" id="A0A5J4UKA9"/>
<evidence type="ECO:0000313" key="1">
    <source>
        <dbReference type="EMBL" id="KAA6371096.1"/>
    </source>
</evidence>
<gene>
    <name evidence="1" type="ORF">EZS28_033377</name>
</gene>
<dbReference type="Proteomes" id="UP000324800">
    <property type="component" value="Unassembled WGS sequence"/>
</dbReference>
<comment type="caution">
    <text evidence="1">The sequence shown here is derived from an EMBL/GenBank/DDBJ whole genome shotgun (WGS) entry which is preliminary data.</text>
</comment>
<protein>
    <submittedName>
        <fullName evidence="1">Uncharacterized protein</fullName>
    </submittedName>
</protein>
<evidence type="ECO:0000313" key="2">
    <source>
        <dbReference type="Proteomes" id="UP000324800"/>
    </source>
</evidence>
<proteinExistence type="predicted"/>
<organism evidence="1 2">
    <name type="scientific">Streblomastix strix</name>
    <dbReference type="NCBI Taxonomy" id="222440"/>
    <lineage>
        <taxon>Eukaryota</taxon>
        <taxon>Metamonada</taxon>
        <taxon>Preaxostyla</taxon>
        <taxon>Oxymonadida</taxon>
        <taxon>Streblomastigidae</taxon>
        <taxon>Streblomastix</taxon>
    </lineage>
</organism>
<name>A0A5J4UKA9_9EUKA</name>
<dbReference type="EMBL" id="SNRW01014784">
    <property type="protein sequence ID" value="KAA6371096.1"/>
    <property type="molecule type" value="Genomic_DNA"/>
</dbReference>
<reference evidence="1 2" key="1">
    <citation type="submission" date="2019-03" db="EMBL/GenBank/DDBJ databases">
        <title>Single cell metagenomics reveals metabolic interactions within the superorganism composed of flagellate Streblomastix strix and complex community of Bacteroidetes bacteria on its surface.</title>
        <authorList>
            <person name="Treitli S.C."/>
            <person name="Kolisko M."/>
            <person name="Husnik F."/>
            <person name="Keeling P."/>
            <person name="Hampl V."/>
        </authorList>
    </citation>
    <scope>NUCLEOTIDE SEQUENCE [LARGE SCALE GENOMIC DNA]</scope>
    <source>
        <strain evidence="1">ST1C</strain>
    </source>
</reference>
<sequence length="99" mass="11399">MVRKLPTKRSCHHRSNTQGNWFDTIFTDDLINSVRDRGAYNINETSLSFQIKQRVAKLRGTRRPPSIPFVILGGLAKVPKDLSNKIDQPFCGQYLRLKK</sequence>